<dbReference type="PATRIC" id="fig|1872076.5.peg.4943"/>
<name>A0A1E3X4Y5_9BACT</name>
<evidence type="ECO:0000313" key="2">
    <source>
        <dbReference type="Proteomes" id="UP000094056"/>
    </source>
</evidence>
<accession>A0A1E3X4Y5</accession>
<comment type="caution">
    <text evidence="1">The sequence shown here is derived from an EMBL/GenBank/DDBJ whole genome shotgun (WGS) entry which is preliminary data.</text>
</comment>
<dbReference type="AlphaFoldDB" id="A0A1E3X4Y5"/>
<dbReference type="InterPro" id="IPR008930">
    <property type="entry name" value="Terpenoid_cyclase/PrenylTrfase"/>
</dbReference>
<dbReference type="SUPFAM" id="SSF48239">
    <property type="entry name" value="Terpenoid cyclases/Protein prenyltransferases"/>
    <property type="match status" value="1"/>
</dbReference>
<gene>
    <name evidence="1" type="ORF">SCARUB_04138</name>
</gene>
<evidence type="ECO:0000313" key="1">
    <source>
        <dbReference type="EMBL" id="ODS30743.1"/>
    </source>
</evidence>
<organism evidence="1 2">
    <name type="scientific">Candidatus Scalindua rubra</name>
    <dbReference type="NCBI Taxonomy" id="1872076"/>
    <lineage>
        <taxon>Bacteria</taxon>
        <taxon>Pseudomonadati</taxon>
        <taxon>Planctomycetota</taxon>
        <taxon>Candidatus Brocadiia</taxon>
        <taxon>Candidatus Brocadiales</taxon>
        <taxon>Candidatus Scalinduaceae</taxon>
        <taxon>Candidatus Scalindua</taxon>
    </lineage>
</organism>
<dbReference type="EMBL" id="MAYW01000181">
    <property type="protein sequence ID" value="ODS30743.1"/>
    <property type="molecule type" value="Genomic_DNA"/>
</dbReference>
<reference evidence="1 2" key="1">
    <citation type="submission" date="2016-07" db="EMBL/GenBank/DDBJ databases">
        <title>Draft genome of Scalindua rubra, obtained from a brine-seawater interface in the Red Sea, sheds light on salt adaptation in anammox bacteria.</title>
        <authorList>
            <person name="Speth D.R."/>
            <person name="Lagkouvardos I."/>
            <person name="Wang Y."/>
            <person name="Qian P.-Y."/>
            <person name="Dutilh B.E."/>
            <person name="Jetten M.S."/>
        </authorList>
    </citation>
    <scope>NUCLEOTIDE SEQUENCE [LARGE SCALE GENOMIC DNA]</scope>
    <source>
        <strain evidence="1">BSI-1</strain>
    </source>
</reference>
<proteinExistence type="predicted"/>
<sequence>MNNEKIIKWLLTGDVSIQYQVYRDLLSIDRNDLRNKIVFEGWGAKFLSKRRTDGHWGKKFYEPKWISTHYTLLDLRNLCFPPDNSLVNESIEIILQNEKGKDGGVKPIGLEQKCDVCLNGMFLNYASYFCAKEEKLKSVIDFILSQLMADGGFNCQSNRSGAVHSSLHSTISLLEGITEYEFNGYTYRLDELKKAERSSKEFILLHQLYLSDKTGEIIHKDFLRLSYPSRWKYDILRALDYFQYSGSQWDDRMNPAIQVLLNKRNKESTWNLQAKYPGQTHFDMEKVRKPSRWNTLRALRVLRHFGIE</sequence>
<dbReference type="Proteomes" id="UP000094056">
    <property type="component" value="Unassembled WGS sequence"/>
</dbReference>
<protein>
    <submittedName>
        <fullName evidence="1">Uncharacterized protein</fullName>
    </submittedName>
</protein>